<evidence type="ECO:0000313" key="2">
    <source>
        <dbReference type="Proteomes" id="UP000293162"/>
    </source>
</evidence>
<dbReference type="Proteomes" id="UP000293162">
    <property type="component" value="Unassembled WGS sequence"/>
</dbReference>
<dbReference type="RefSeq" id="WP_130023275.1">
    <property type="nucleotide sequence ID" value="NZ_SEWF01000041.1"/>
</dbReference>
<reference evidence="1 2" key="1">
    <citation type="submission" date="2019-02" db="EMBL/GenBank/DDBJ databases">
        <title>Bacterial novel species Emticicia sp. 17J42-9 isolated from soil.</title>
        <authorList>
            <person name="Jung H.-Y."/>
        </authorList>
    </citation>
    <scope>NUCLEOTIDE SEQUENCE [LARGE SCALE GENOMIC DNA]</scope>
    <source>
        <strain evidence="1 2">17J42-9</strain>
    </source>
</reference>
<proteinExistence type="predicted"/>
<dbReference type="EMBL" id="SEWF01000041">
    <property type="protein sequence ID" value="RYU93581.1"/>
    <property type="molecule type" value="Genomic_DNA"/>
</dbReference>
<comment type="caution">
    <text evidence="1">The sequence shown here is derived from an EMBL/GenBank/DDBJ whole genome shotgun (WGS) entry which is preliminary data.</text>
</comment>
<gene>
    <name evidence="1" type="ORF">EWM59_21275</name>
</gene>
<dbReference type="OrthoDB" id="1031347at2"/>
<keyword evidence="2" id="KW-1185">Reference proteome</keyword>
<organism evidence="1 2">
    <name type="scientific">Emticicia agri</name>
    <dbReference type="NCBI Taxonomy" id="2492393"/>
    <lineage>
        <taxon>Bacteria</taxon>
        <taxon>Pseudomonadati</taxon>
        <taxon>Bacteroidota</taxon>
        <taxon>Cytophagia</taxon>
        <taxon>Cytophagales</taxon>
        <taxon>Leadbetterellaceae</taxon>
        <taxon>Emticicia</taxon>
    </lineage>
</organism>
<name>A0A4Q5LV37_9BACT</name>
<accession>A0A4Q5LV37</accession>
<protein>
    <recommendedName>
        <fullName evidence="3">Peptidase S74 domain-containing protein</fullName>
    </recommendedName>
</protein>
<sequence length="1750" mass="188786">MDQILIYKPDGESEAINSNSQVSVITQAEHKKTLLGEDIITMTVESATVRNFAIGDYIQVFGLPKYKINQLPKVTKESERKYIYELVFEGLQYDMLRVIYRNTDIVNFNNSADFTLIGTIEVFLNVLIHNLNRVFGTDKWALGDFPEETQTKNLLFNNENCLAVLQRLCEEYQYQFACQQTEIQNILHIRQAGTELEYNFKYGQGKGLYKLDRVNVDTKNLVNTLWAYGSSKNLPADYKGYSPRLRISIDEDLPLLDSTSRGLYGIFEGSVVFEDIYPHRTGTVSVINAENRLQFSDASMNFDLNAKEGDNTLYLLAGTTAKVRFQTGNLAGYEFEVSDYNHTTKTFTLLVNQDQKGLQLPSSTEPAFQIEVGDTYVILDIMMPQAYINAAEEELLVKATEYLDNNSVPTVKYTLELDEFYIRDTATNLNVFDVGDSVNIEDTALGINSRIQIIEFTRDILRPYKYSLTIKDVPQVSTLRTIIVQNHYNRDFLKLFGLDDPAKAKNDKKSSAEILNEILPRVKKILKMFDIEIGQPDSEIDIKGKVKITTEDFGIQNPGLGKDIFKVDTGGNTVIGADETFTKIVGGFGLENESNFVGNFSVADITADHTYTLPDYNAVLNDWDYFTNIPDIFPPSPHTHAISDITGLQTALNNKQPLDADLTAIAAFTGTGFPKRTGTNTWAISEDISLNTGAKIYLGGELFIHNYNNFTPSANTFVGINSGNLALNMEENDGIDNGIKNGLNMYGGNTALGYYSMNGLIDGGYSVAIGQSAMRYGESNYSTVAVGTQALMYAKNTDYNTAIGQDAGKFIGGLVGGGTTGTPNYGGPDDSNNTLIGAKAGLYLKGGINTYIGTHAGELNIGSYNIGLGLEVLQNNAGSYNIAIGRRAMLNNTANSNIALGDSSVYTNTSGNGLIGLGVQALYANTTGSRNLAMGVQALYANTTGSDNIAIGNQAAYANIGGSNVFIGSNAAKATTGTSESIFIGHNAGLTGNYGGSNVIIGPGAGSNSNITSGINNLFLGKSAGNYETTNVSNRLNIGMTGIGPLISGNFSTNRVGINTLSGNLTHTLTVNGSIYAKGITPLVLDSTIGYFQNSIVATISGSMADLLFTPGQASSGYVFQSKNSAGTAINAIAINRDGNVGLGIGNAVRKLHIYDASNASALVQSGAIAAYRLSGTTQGSIINEVSNLYITNTAATGFIHLQTNSVSRLAILADGKIGINQPSPTYQLDVNGTFRVAGASQFDAIASCPIAPTSANHLVNKAYVDSLALVKRGDNVYTIATSNITLSGLQTINGYAVGNAEPVLVAGQNTPSQNGVYIASVGAWTRSTTADSDTEIRGAYHYILFGTYANYRYINTNTSAITLGSTSITYDVDFGAETDPVFSAFATANNLDPTHIANWNTAYSWDNHATQGYVVGTSRTITINGTSGRVSVTGGAQDLGGNRTWTVDLIASGVTAGDYTKVTVDTYGRVTAGTNPTTLAGYGITDAITAVTAAATYQPLLDDGTGLVKSTAGVITYDNSVYLTETLADSIYLRLDDTGDFIDPLNAVLLESNVGERGFFLYGIEDDNAKRHKEAFFFVNPDEGVLGIHAYRQEDTVTKTFGLEMYKDGYLYHLKDDLTKHRILTTSDLSNLTWNGGQITNDINMDSYVNLYWGKVSTFDFDARIYGYKAQTNGERGLYVQTHKFNMTAREGIFLGSSKRPGGTGNDDKAIVLDNVIIDLQGVNLLVGGYARFAVSISGDYHKLTLVVD</sequence>
<evidence type="ECO:0000313" key="1">
    <source>
        <dbReference type="EMBL" id="RYU93581.1"/>
    </source>
</evidence>
<evidence type="ECO:0008006" key="3">
    <source>
        <dbReference type="Google" id="ProtNLM"/>
    </source>
</evidence>